<organism evidence="4 5">
    <name type="scientific">Salipiger thiooxidans</name>
    <dbReference type="NCBI Taxonomy" id="282683"/>
    <lineage>
        <taxon>Bacteria</taxon>
        <taxon>Pseudomonadati</taxon>
        <taxon>Pseudomonadota</taxon>
        <taxon>Alphaproteobacteria</taxon>
        <taxon>Rhodobacterales</taxon>
        <taxon>Roseobacteraceae</taxon>
        <taxon>Salipiger</taxon>
    </lineage>
</organism>
<dbReference type="InterPro" id="IPR006059">
    <property type="entry name" value="SBP"/>
</dbReference>
<accession>A0A1G7LXG1</accession>
<dbReference type="Proteomes" id="UP000198994">
    <property type="component" value="Unassembled WGS sequence"/>
</dbReference>
<dbReference type="STRING" id="282683.SAMN04488105_1284"/>
<gene>
    <name evidence="4" type="ORF">SAMN04488105_1284</name>
</gene>
<reference evidence="5" key="1">
    <citation type="submission" date="2016-10" db="EMBL/GenBank/DDBJ databases">
        <authorList>
            <person name="Varghese N."/>
            <person name="Submissions S."/>
        </authorList>
    </citation>
    <scope>NUCLEOTIDE SEQUENCE [LARGE SCALE GENOMIC DNA]</scope>
    <source>
        <strain evidence="5">DSM 10146</strain>
    </source>
</reference>
<keyword evidence="4" id="KW-0762">Sugar transport</keyword>
<name>A0A1G7LXG1_9RHOB</name>
<keyword evidence="5" id="KW-1185">Reference proteome</keyword>
<dbReference type="EMBL" id="FNAV01000028">
    <property type="protein sequence ID" value="SDF54202.1"/>
    <property type="molecule type" value="Genomic_DNA"/>
</dbReference>
<proteinExistence type="inferred from homology"/>
<evidence type="ECO:0000313" key="4">
    <source>
        <dbReference type="EMBL" id="SDF54202.1"/>
    </source>
</evidence>
<evidence type="ECO:0000256" key="3">
    <source>
        <dbReference type="SAM" id="SignalP"/>
    </source>
</evidence>
<dbReference type="SUPFAM" id="SSF53850">
    <property type="entry name" value="Periplasmic binding protein-like II"/>
    <property type="match status" value="1"/>
</dbReference>
<evidence type="ECO:0000256" key="2">
    <source>
        <dbReference type="ARBA" id="ARBA00008520"/>
    </source>
</evidence>
<dbReference type="PANTHER" id="PTHR43649:SF12">
    <property type="entry name" value="DIACETYLCHITOBIOSE BINDING PROTEIN DASA"/>
    <property type="match status" value="1"/>
</dbReference>
<keyword evidence="3" id="KW-0732">Signal</keyword>
<dbReference type="RefSeq" id="WP_089963927.1">
    <property type="nucleotide sequence ID" value="NZ_FNAV01000028.1"/>
</dbReference>
<evidence type="ECO:0000313" key="5">
    <source>
        <dbReference type="Proteomes" id="UP000198994"/>
    </source>
</evidence>
<dbReference type="CDD" id="cd13585">
    <property type="entry name" value="PBP2_TMBP_like"/>
    <property type="match status" value="1"/>
</dbReference>
<sequence>MIKVTRRALTATLLLGSTALAPMLAPGTAAAQEREVNVLLFSMPSTRGLAALADDFEAETGIKANIDVVGQDVFESRITLSFTGGARDIDVVHTPVIQVQRWVEAGWLEPMTAQIDGLADKDDILSGPLEAYKVSGDYYGMPFFAETGLMAYRKDLLEAAGVGVPETWDEMLEVAKAVDSDDTAAIAMRVAPGQGFNMFVFPMIMRAYGGKFFANYPDDMTPAINSPENLKALNTYITLMNDYGPQGIGNFNFPEVVAALQNGQAAMTVDGTSIVSQAVDPAASKFADQFVLALPPGGPAGRSPAIAVHGLGIPAGSENADAAFEFVKWATSTETLSKLAINEAYPDFTRASVAENPEVQAKYADVQENFLDLRVEALTLALGHYRPLIPTWPEIGAAIGENVNAAVNGLMSPEEALEAAEDEMKSILAY</sequence>
<dbReference type="Pfam" id="PF01547">
    <property type="entry name" value="SBP_bac_1"/>
    <property type="match status" value="1"/>
</dbReference>
<protein>
    <submittedName>
        <fullName evidence="4">Multiple sugar transport system substrate-binding protein</fullName>
    </submittedName>
</protein>
<dbReference type="OrthoDB" id="7532544at2"/>
<dbReference type="AlphaFoldDB" id="A0A1G7LXG1"/>
<feature type="chain" id="PRO_5011557425" evidence="3">
    <location>
        <begin position="32"/>
        <end position="430"/>
    </location>
</feature>
<feature type="signal peptide" evidence="3">
    <location>
        <begin position="1"/>
        <end position="31"/>
    </location>
</feature>
<dbReference type="GO" id="GO:0042597">
    <property type="term" value="C:periplasmic space"/>
    <property type="evidence" value="ECO:0007669"/>
    <property type="project" value="UniProtKB-SubCell"/>
</dbReference>
<dbReference type="Gene3D" id="3.40.190.10">
    <property type="entry name" value="Periplasmic binding protein-like II"/>
    <property type="match status" value="2"/>
</dbReference>
<dbReference type="InterPro" id="IPR050490">
    <property type="entry name" value="Bact_solute-bd_prot1"/>
</dbReference>
<dbReference type="PANTHER" id="PTHR43649">
    <property type="entry name" value="ARABINOSE-BINDING PROTEIN-RELATED"/>
    <property type="match status" value="1"/>
</dbReference>
<comment type="similarity">
    <text evidence="2">Belongs to the bacterial solute-binding protein 1 family.</text>
</comment>
<comment type="subcellular location">
    <subcellularLocation>
        <location evidence="1">Periplasm</location>
    </subcellularLocation>
</comment>
<evidence type="ECO:0000256" key="1">
    <source>
        <dbReference type="ARBA" id="ARBA00004418"/>
    </source>
</evidence>
<keyword evidence="4" id="KW-0813">Transport</keyword>